<dbReference type="InterPro" id="IPR050109">
    <property type="entry name" value="HTH-type_TetR-like_transc_reg"/>
</dbReference>
<feature type="domain" description="HTH tetR-type" evidence="5">
    <location>
        <begin position="17"/>
        <end position="77"/>
    </location>
</feature>
<dbReference type="EMBL" id="CP041765">
    <property type="protein sequence ID" value="QDQ99463.1"/>
    <property type="molecule type" value="Genomic_DNA"/>
</dbReference>
<evidence type="ECO:0000259" key="5">
    <source>
        <dbReference type="PROSITE" id="PS50977"/>
    </source>
</evidence>
<feature type="DNA-binding region" description="H-T-H motif" evidence="4">
    <location>
        <begin position="40"/>
        <end position="59"/>
    </location>
</feature>
<gene>
    <name evidence="6" type="ORF">FO059_17105</name>
</gene>
<dbReference type="PANTHER" id="PTHR30055">
    <property type="entry name" value="HTH-TYPE TRANSCRIPTIONAL REGULATOR RUTR"/>
    <property type="match status" value="1"/>
</dbReference>
<dbReference type="PRINTS" id="PR00455">
    <property type="entry name" value="HTHTETR"/>
</dbReference>
<evidence type="ECO:0000313" key="6">
    <source>
        <dbReference type="EMBL" id="QDQ99463.1"/>
    </source>
</evidence>
<keyword evidence="7" id="KW-1185">Reference proteome</keyword>
<evidence type="ECO:0000256" key="3">
    <source>
        <dbReference type="ARBA" id="ARBA00023163"/>
    </source>
</evidence>
<proteinExistence type="predicted"/>
<keyword evidence="2 4" id="KW-0238">DNA-binding</keyword>
<evidence type="ECO:0000256" key="4">
    <source>
        <dbReference type="PROSITE-ProRule" id="PRU00335"/>
    </source>
</evidence>
<reference evidence="6 7" key="1">
    <citation type="submission" date="2019-07" db="EMBL/GenBank/DDBJ databases">
        <title>Tomitella cavernea sp. nov., an actinomycete isolated from soil.</title>
        <authorList>
            <person name="Cheng J."/>
        </authorList>
    </citation>
    <scope>NUCLEOTIDE SEQUENCE [LARGE SCALE GENOMIC DNA]</scope>
    <source>
        <strain evidence="6 7">HY188</strain>
    </source>
</reference>
<dbReference type="InterPro" id="IPR009057">
    <property type="entry name" value="Homeodomain-like_sf"/>
</dbReference>
<dbReference type="InterPro" id="IPR036271">
    <property type="entry name" value="Tet_transcr_reg_TetR-rel_C_sf"/>
</dbReference>
<dbReference type="Gene3D" id="1.10.10.60">
    <property type="entry name" value="Homeodomain-like"/>
    <property type="match status" value="1"/>
</dbReference>
<dbReference type="Pfam" id="PF00440">
    <property type="entry name" value="TetR_N"/>
    <property type="match status" value="1"/>
</dbReference>
<dbReference type="SUPFAM" id="SSF46689">
    <property type="entry name" value="Homeodomain-like"/>
    <property type="match status" value="1"/>
</dbReference>
<evidence type="ECO:0000313" key="7">
    <source>
        <dbReference type="Proteomes" id="UP000317344"/>
    </source>
</evidence>
<dbReference type="GO" id="GO:0003700">
    <property type="term" value="F:DNA-binding transcription factor activity"/>
    <property type="evidence" value="ECO:0007669"/>
    <property type="project" value="TreeGrafter"/>
</dbReference>
<organism evidence="6 7">
    <name type="scientific">Tomitella fengzijianii</name>
    <dbReference type="NCBI Taxonomy" id="2597660"/>
    <lineage>
        <taxon>Bacteria</taxon>
        <taxon>Bacillati</taxon>
        <taxon>Actinomycetota</taxon>
        <taxon>Actinomycetes</taxon>
        <taxon>Mycobacteriales</taxon>
        <taxon>Tomitella</taxon>
    </lineage>
</organism>
<dbReference type="PROSITE" id="PS50977">
    <property type="entry name" value="HTH_TETR_2"/>
    <property type="match status" value="1"/>
</dbReference>
<protein>
    <submittedName>
        <fullName evidence="6">TetR/AcrR family transcriptional regulator</fullName>
    </submittedName>
</protein>
<dbReference type="OrthoDB" id="5112469at2"/>
<dbReference type="Proteomes" id="UP000317344">
    <property type="component" value="Chromosome"/>
</dbReference>
<dbReference type="InterPro" id="IPR001647">
    <property type="entry name" value="HTH_TetR"/>
</dbReference>
<dbReference type="SUPFAM" id="SSF48498">
    <property type="entry name" value="Tetracyclin repressor-like, C-terminal domain"/>
    <property type="match status" value="1"/>
</dbReference>
<reference evidence="6 7" key="2">
    <citation type="submission" date="2019-07" db="EMBL/GenBank/DDBJ databases">
        <authorList>
            <person name="Huang Y."/>
        </authorList>
    </citation>
    <scope>NUCLEOTIDE SEQUENCE [LARGE SCALE GENOMIC DNA]</scope>
    <source>
        <strain evidence="6 7">HY188</strain>
    </source>
</reference>
<dbReference type="PANTHER" id="PTHR30055:SF234">
    <property type="entry name" value="HTH-TYPE TRANSCRIPTIONAL REGULATOR BETI"/>
    <property type="match status" value="1"/>
</dbReference>
<evidence type="ECO:0000256" key="2">
    <source>
        <dbReference type="ARBA" id="ARBA00023125"/>
    </source>
</evidence>
<dbReference type="KEGG" id="toy:FO059_17105"/>
<accession>A0A516X8W3</accession>
<evidence type="ECO:0000256" key="1">
    <source>
        <dbReference type="ARBA" id="ARBA00023015"/>
    </source>
</evidence>
<dbReference type="Gene3D" id="1.10.357.10">
    <property type="entry name" value="Tetracycline Repressor, domain 2"/>
    <property type="match status" value="1"/>
</dbReference>
<sequence>MAAPELLREPPVTERGARTRAALITAARTVFERSGYLDTRLTDITREAHCSTGSFYTYFKNKEEVFAAVLEQAQDEMLHPGMGRVADPDDAYAVLEASNRAYLEAYRRNAELMVLMEQVAGIDPAFRELRNRRGEVFIARNARAIADLQRRGVADPGLDPMLASRALSSMVSRLAFLMIGHGEGVQADGPRDGVDPETFEQIVDTVTRIWANGLRMPPRRAHAPTDS</sequence>
<keyword evidence="1" id="KW-0805">Transcription regulation</keyword>
<keyword evidence="3" id="KW-0804">Transcription</keyword>
<dbReference type="AlphaFoldDB" id="A0A516X8W3"/>
<dbReference type="RefSeq" id="WP_143910866.1">
    <property type="nucleotide sequence ID" value="NZ_CP041765.1"/>
</dbReference>
<name>A0A516X8W3_9ACTN</name>
<dbReference type="GO" id="GO:0000976">
    <property type="term" value="F:transcription cis-regulatory region binding"/>
    <property type="evidence" value="ECO:0007669"/>
    <property type="project" value="TreeGrafter"/>
</dbReference>